<evidence type="ECO:0000313" key="1">
    <source>
        <dbReference type="EMBL" id="XAH73772.1"/>
    </source>
</evidence>
<evidence type="ECO:0008006" key="3">
    <source>
        <dbReference type="Google" id="ProtNLM"/>
    </source>
</evidence>
<gene>
    <name evidence="1" type="ORF">V6984_20070</name>
</gene>
<organism evidence="1 2">
    <name type="scientific">Kineothrix sedimenti</name>
    <dbReference type="NCBI Taxonomy" id="3123317"/>
    <lineage>
        <taxon>Bacteria</taxon>
        <taxon>Bacillati</taxon>
        <taxon>Bacillota</taxon>
        <taxon>Clostridia</taxon>
        <taxon>Lachnospirales</taxon>
        <taxon>Lachnospiraceae</taxon>
        <taxon>Kineothrix</taxon>
    </lineage>
</organism>
<dbReference type="RefSeq" id="WP_342757373.1">
    <property type="nucleotide sequence ID" value="NZ_CP146256.1"/>
</dbReference>
<accession>A0ABZ3EU74</accession>
<evidence type="ECO:0000313" key="2">
    <source>
        <dbReference type="Proteomes" id="UP001451571"/>
    </source>
</evidence>
<name>A0ABZ3EU74_9FIRM</name>
<reference evidence="1 2" key="1">
    <citation type="submission" date="2024-02" db="EMBL/GenBank/DDBJ databases">
        <title>Bacterial strain from lacustrine sediment.</title>
        <authorList>
            <person name="Petit C."/>
            <person name="Fadhlaoui K."/>
        </authorList>
    </citation>
    <scope>NUCLEOTIDE SEQUENCE [LARGE SCALE GENOMIC DNA]</scope>
    <source>
        <strain evidence="1 2">IPX-CK</strain>
    </source>
</reference>
<dbReference type="EMBL" id="CP146256">
    <property type="protein sequence ID" value="XAH73772.1"/>
    <property type="molecule type" value="Genomic_DNA"/>
</dbReference>
<proteinExistence type="predicted"/>
<protein>
    <recommendedName>
        <fullName evidence="3">Metal-binding protein</fullName>
    </recommendedName>
</protein>
<keyword evidence="2" id="KW-1185">Reference proteome</keyword>
<sequence length="96" mass="10546">MILYVKYCGGCNPKFERSLLVARITSELPEVKLMYTQDSGADAAVIICGCGSACADRTGAIGTYGTFVIWQNEQVSELFDFLKQVIIIVNKSEETL</sequence>
<dbReference type="Proteomes" id="UP001451571">
    <property type="component" value="Chromosome"/>
</dbReference>